<gene>
    <name evidence="2" type="ORF">DFH05DRAFT_1460834</name>
</gene>
<keyword evidence="1" id="KW-0175">Coiled coil</keyword>
<dbReference type="EMBL" id="JANVFU010000008">
    <property type="protein sequence ID" value="KAJ3743613.1"/>
    <property type="molecule type" value="Genomic_DNA"/>
</dbReference>
<evidence type="ECO:0000313" key="3">
    <source>
        <dbReference type="Proteomes" id="UP001142393"/>
    </source>
</evidence>
<organism evidence="2 3">
    <name type="scientific">Lentinula detonsa</name>
    <dbReference type="NCBI Taxonomy" id="2804962"/>
    <lineage>
        <taxon>Eukaryota</taxon>
        <taxon>Fungi</taxon>
        <taxon>Dikarya</taxon>
        <taxon>Basidiomycota</taxon>
        <taxon>Agaricomycotina</taxon>
        <taxon>Agaricomycetes</taxon>
        <taxon>Agaricomycetidae</taxon>
        <taxon>Agaricales</taxon>
        <taxon>Marasmiineae</taxon>
        <taxon>Omphalotaceae</taxon>
        <taxon>Lentinula</taxon>
    </lineage>
</organism>
<evidence type="ECO:0000256" key="1">
    <source>
        <dbReference type="SAM" id="Coils"/>
    </source>
</evidence>
<accession>A0A9W8TX42</accession>
<feature type="coiled-coil region" evidence="1">
    <location>
        <begin position="67"/>
        <end position="94"/>
    </location>
</feature>
<keyword evidence="3" id="KW-1185">Reference proteome</keyword>
<reference evidence="2 3" key="1">
    <citation type="journal article" date="2023" name="Proc. Natl. Acad. Sci. U.S.A.">
        <title>A global phylogenomic analysis of the shiitake genus Lentinula.</title>
        <authorList>
            <person name="Sierra-Patev S."/>
            <person name="Min B."/>
            <person name="Naranjo-Ortiz M."/>
            <person name="Looney B."/>
            <person name="Konkel Z."/>
            <person name="Slot J.C."/>
            <person name="Sakamoto Y."/>
            <person name="Steenwyk J.L."/>
            <person name="Rokas A."/>
            <person name="Carro J."/>
            <person name="Camarero S."/>
            <person name="Ferreira P."/>
            <person name="Molpeceres G."/>
            <person name="Ruiz-Duenas F.J."/>
            <person name="Serrano A."/>
            <person name="Henrissat B."/>
            <person name="Drula E."/>
            <person name="Hughes K.W."/>
            <person name="Mata J.L."/>
            <person name="Ishikawa N.K."/>
            <person name="Vargas-Isla R."/>
            <person name="Ushijima S."/>
            <person name="Smith C.A."/>
            <person name="Donoghue J."/>
            <person name="Ahrendt S."/>
            <person name="Andreopoulos W."/>
            <person name="He G."/>
            <person name="LaButti K."/>
            <person name="Lipzen A."/>
            <person name="Ng V."/>
            <person name="Riley R."/>
            <person name="Sandor L."/>
            <person name="Barry K."/>
            <person name="Martinez A.T."/>
            <person name="Xiao Y."/>
            <person name="Gibbons J.G."/>
            <person name="Terashima K."/>
            <person name="Grigoriev I.V."/>
            <person name="Hibbett D."/>
        </authorList>
    </citation>
    <scope>NUCLEOTIDE SEQUENCE [LARGE SCALE GENOMIC DNA]</scope>
    <source>
        <strain evidence="2 3">TFB7810</strain>
    </source>
</reference>
<name>A0A9W8TX42_9AGAR</name>
<dbReference type="Proteomes" id="UP001142393">
    <property type="component" value="Unassembled WGS sequence"/>
</dbReference>
<protein>
    <submittedName>
        <fullName evidence="2">Uncharacterized protein</fullName>
    </submittedName>
</protein>
<evidence type="ECO:0000313" key="2">
    <source>
        <dbReference type="EMBL" id="KAJ3743613.1"/>
    </source>
</evidence>
<comment type="caution">
    <text evidence="2">The sequence shown here is derived from an EMBL/GenBank/DDBJ whole genome shotgun (WGS) entry which is preliminary data.</text>
</comment>
<proteinExistence type="predicted"/>
<sequence>MNLESNIPLTFDSMLFPDEKLEGFALSSFSGRPRMIDNLNTTNGSWDIVKQLEYQTLSSDSELVSSIVEAQRKIRSTEEQLERQKLDLVHLLLQHGQSILIEGPPDLDIDVAMMEGLPSVQDLHVQTVHDKDTMIIVKCGKALASATLD</sequence>
<dbReference type="AlphaFoldDB" id="A0A9W8TX42"/>